<dbReference type="PANTHER" id="PTHR48042">
    <property type="entry name" value="ABC TRANSPORTER G FAMILY MEMBER 11"/>
    <property type="match status" value="1"/>
</dbReference>
<dbReference type="SMART" id="SM00382">
    <property type="entry name" value="AAA"/>
    <property type="match status" value="1"/>
</dbReference>
<dbReference type="InterPro" id="IPR013525">
    <property type="entry name" value="ABC2_TM"/>
</dbReference>
<proteinExistence type="inferred from homology"/>
<evidence type="ECO:0000256" key="4">
    <source>
        <dbReference type="ARBA" id="ARBA00022692"/>
    </source>
</evidence>
<comment type="caution">
    <text evidence="12">The sequence shown here is derived from an EMBL/GenBank/DDBJ whole genome shotgun (WGS) entry which is preliminary data.</text>
</comment>
<keyword evidence="5" id="KW-0547">Nucleotide-binding</keyword>
<dbReference type="GO" id="GO:0016020">
    <property type="term" value="C:membrane"/>
    <property type="evidence" value="ECO:0007669"/>
    <property type="project" value="UniProtKB-SubCell"/>
</dbReference>
<feature type="transmembrane region" description="Helical" evidence="10">
    <location>
        <begin position="391"/>
        <end position="418"/>
    </location>
</feature>
<evidence type="ECO:0000256" key="2">
    <source>
        <dbReference type="ARBA" id="ARBA00005814"/>
    </source>
</evidence>
<comment type="subcellular location">
    <subcellularLocation>
        <location evidence="1">Membrane</location>
        <topology evidence="1">Multi-pass membrane protein</topology>
    </subcellularLocation>
</comment>
<dbReference type="Pfam" id="PF00005">
    <property type="entry name" value="ABC_tran"/>
    <property type="match status" value="1"/>
</dbReference>
<evidence type="ECO:0000256" key="7">
    <source>
        <dbReference type="ARBA" id="ARBA00022989"/>
    </source>
</evidence>
<dbReference type="SUPFAM" id="SSF52540">
    <property type="entry name" value="P-loop containing nucleoside triphosphate hydrolases"/>
    <property type="match status" value="1"/>
</dbReference>
<reference evidence="12 13" key="1">
    <citation type="submission" date="2019-03" db="EMBL/GenBank/DDBJ databases">
        <title>Sequencing 25 genomes of Wallemia mellicola.</title>
        <authorList>
            <person name="Gostincar C."/>
        </authorList>
    </citation>
    <scope>NUCLEOTIDE SEQUENCE [LARGE SCALE GENOMIC DNA]</scope>
    <source>
        <strain evidence="12 13">EXF-1277</strain>
    </source>
</reference>
<feature type="transmembrane region" description="Helical" evidence="10">
    <location>
        <begin position="430"/>
        <end position="452"/>
    </location>
</feature>
<evidence type="ECO:0000313" key="13">
    <source>
        <dbReference type="Proteomes" id="UP000305362"/>
    </source>
</evidence>
<dbReference type="InterPro" id="IPR052215">
    <property type="entry name" value="Plant_ABCG"/>
</dbReference>
<keyword evidence="8 10" id="KW-0472">Membrane</keyword>
<feature type="transmembrane region" description="Helical" evidence="10">
    <location>
        <begin position="314"/>
        <end position="338"/>
    </location>
</feature>
<keyword evidence="7 10" id="KW-1133">Transmembrane helix</keyword>
<gene>
    <name evidence="12" type="ORF">E3Q03_03642</name>
</gene>
<keyword evidence="6" id="KW-0067">ATP-binding</keyword>
<dbReference type="AlphaFoldDB" id="A0AB74KAZ6"/>
<evidence type="ECO:0000256" key="5">
    <source>
        <dbReference type="ARBA" id="ARBA00022741"/>
    </source>
</evidence>
<evidence type="ECO:0000256" key="6">
    <source>
        <dbReference type="ARBA" id="ARBA00022840"/>
    </source>
</evidence>
<keyword evidence="12" id="KW-0378">Hydrolase</keyword>
<feature type="domain" description="ABC transporter" evidence="11">
    <location>
        <begin position="4"/>
        <end position="227"/>
    </location>
</feature>
<dbReference type="InterPro" id="IPR043926">
    <property type="entry name" value="ABCG_dom"/>
</dbReference>
<keyword evidence="3" id="KW-0813">Transport</keyword>
<evidence type="ECO:0000259" key="11">
    <source>
        <dbReference type="PROSITE" id="PS50893"/>
    </source>
</evidence>
<evidence type="ECO:0000256" key="9">
    <source>
        <dbReference type="SAM" id="MobiDB-lite"/>
    </source>
</evidence>
<sequence>MSPIEWNNICYRDILKQISGDVKPAEILAVMGPSGSGKTTLLECISRRKKTSSGNIACSSSTSFCEQEDALLGVLTVKETLKYSARLSVPHATSQVIEERVNAVIDGLGLHSVLNNRIGTPIQRGISGGQKRRVSIACSLVQFPDILFLDEPTSGLDISTAHQVMTAIKRMAVTHNIAVVATIHSPNWEIFTLFDKLLLLAKGETVFNSKIDQLVPYFEELGYNFPKFSNPVDVVMELINTDFEKQDSKSIEEGTSSFNRLESLVTSWKSHEKFHVAVTNTSDTQICSSESLSDFVRRTYILSERNLFNYSRNLLAYGVRMGMYVGLGVLLATIWVNLKQSDDRLNDRLSVHFFSVAFLSFMSVAGIPSYLEERAVLRRERANGLYGPLSFTLAQTVMSLPFLFICVVIFTVICYFSIGLHPGASHFFKWMAILYLCILNAEFQSLLVASIFPVFVTSLAIAAFINGFFMCVQGYFIRAVNLPRFWYYWAHWIDYQTFGFAILTKSDLLGLKFECNGSIEDDSCQCSYPSTLISQGECAVSGEDVLRQLDYDGISITLYSFILLNIWFIGVIIKKEFKIFKLHNRISEANSFTLTIMRTPLLNRRKTSIKDDEFIKLISIDQYEFAIEKTIIKRHSTIISTLITDFGVGNTQQDLRILQPALTPPVSSENDTVTQPTKLTDHSVFEHDVNNSITTLSSVANKIKKKCTPLSLQRSTFRRGSEVYEKPNITQNNTMYRTVSTPSPLLSQILKGDSPSCYQYTYPQGTNSLKRNIRFSIPREYGLNNLGLAAGSHEIVNKQTPSPSPSNNSALPGLAESLDPHTQNHKGVLEPSPFTWKTESEGDNTSSSQSSPANNPFAAPLNPHISRTNNVKTRPSLISMKSNASDVPKDDKITYSKTKDKLWLSEDASTLEVWVTIMKFVNDEYTQTELLSRTSQELIEKLIECVKKYDDCSTLNLIEEFLTDFTTCSNSLRNLLTAKRYGLPILHGTSLVKIQPHMIPTLTVEQIELIGAEDMHVILNSSQCLNLLQLLVGNPYATKSLHLVNLSGNKETVY</sequence>
<dbReference type="PANTHER" id="PTHR48042:SF11">
    <property type="entry name" value="ABC TRANSPORTER G FAMILY MEMBER 11"/>
    <property type="match status" value="1"/>
</dbReference>
<feature type="transmembrane region" description="Helical" evidence="10">
    <location>
        <begin position="458"/>
        <end position="478"/>
    </location>
</feature>
<dbReference type="Pfam" id="PF19055">
    <property type="entry name" value="ABC2_membrane_7"/>
    <property type="match status" value="1"/>
</dbReference>
<feature type="transmembrane region" description="Helical" evidence="10">
    <location>
        <begin position="554"/>
        <end position="573"/>
    </location>
</feature>
<feature type="transmembrane region" description="Helical" evidence="10">
    <location>
        <begin position="350"/>
        <end position="371"/>
    </location>
</feature>
<dbReference type="PROSITE" id="PS00211">
    <property type="entry name" value="ABC_TRANSPORTER_1"/>
    <property type="match status" value="1"/>
</dbReference>
<evidence type="ECO:0000256" key="8">
    <source>
        <dbReference type="ARBA" id="ARBA00023136"/>
    </source>
</evidence>
<evidence type="ECO:0000256" key="1">
    <source>
        <dbReference type="ARBA" id="ARBA00004141"/>
    </source>
</evidence>
<dbReference type="GO" id="GO:0005524">
    <property type="term" value="F:ATP binding"/>
    <property type="evidence" value="ECO:0007669"/>
    <property type="project" value="UniProtKB-KW"/>
</dbReference>
<dbReference type="Pfam" id="PF01061">
    <property type="entry name" value="ABC2_membrane"/>
    <property type="match status" value="1"/>
</dbReference>
<protein>
    <submittedName>
        <fullName evidence="12">P-loop containing nucleoside triphosphate hydrolase protein</fullName>
    </submittedName>
</protein>
<organism evidence="12 13">
    <name type="scientific">Wallemia mellicola</name>
    <dbReference type="NCBI Taxonomy" id="1708541"/>
    <lineage>
        <taxon>Eukaryota</taxon>
        <taxon>Fungi</taxon>
        <taxon>Dikarya</taxon>
        <taxon>Basidiomycota</taxon>
        <taxon>Wallemiomycotina</taxon>
        <taxon>Wallemiomycetes</taxon>
        <taxon>Wallemiales</taxon>
        <taxon>Wallemiaceae</taxon>
        <taxon>Wallemia</taxon>
    </lineage>
</organism>
<dbReference type="InterPro" id="IPR017871">
    <property type="entry name" value="ABC_transporter-like_CS"/>
</dbReference>
<dbReference type="Proteomes" id="UP000305362">
    <property type="component" value="Unassembled WGS sequence"/>
</dbReference>
<comment type="similarity">
    <text evidence="2">Belongs to the ABC transporter superfamily. ABCG family. Eye pigment precursor importer (TC 3.A.1.204) subfamily.</text>
</comment>
<dbReference type="InterPro" id="IPR027417">
    <property type="entry name" value="P-loop_NTPase"/>
</dbReference>
<evidence type="ECO:0000313" key="12">
    <source>
        <dbReference type="EMBL" id="TIC59858.1"/>
    </source>
</evidence>
<accession>A0AB74KAZ6</accession>
<dbReference type="Gene3D" id="3.40.50.300">
    <property type="entry name" value="P-loop containing nucleotide triphosphate hydrolases"/>
    <property type="match status" value="1"/>
</dbReference>
<feature type="compositionally biased region" description="Low complexity" evidence="9">
    <location>
        <begin position="844"/>
        <end position="863"/>
    </location>
</feature>
<dbReference type="PROSITE" id="PS50893">
    <property type="entry name" value="ABC_TRANSPORTER_2"/>
    <property type="match status" value="1"/>
</dbReference>
<dbReference type="InterPro" id="IPR003439">
    <property type="entry name" value="ABC_transporter-like_ATP-bd"/>
</dbReference>
<feature type="region of interest" description="Disordered" evidence="9">
    <location>
        <begin position="796"/>
        <end position="891"/>
    </location>
</feature>
<evidence type="ECO:0000256" key="3">
    <source>
        <dbReference type="ARBA" id="ARBA00022448"/>
    </source>
</evidence>
<dbReference type="GO" id="GO:0016887">
    <property type="term" value="F:ATP hydrolysis activity"/>
    <property type="evidence" value="ECO:0007669"/>
    <property type="project" value="InterPro"/>
</dbReference>
<keyword evidence="4 10" id="KW-0812">Transmembrane</keyword>
<name>A0AB74KAZ6_9BASI</name>
<evidence type="ECO:0000256" key="10">
    <source>
        <dbReference type="SAM" id="Phobius"/>
    </source>
</evidence>
<dbReference type="EMBL" id="SPRV01000054">
    <property type="protein sequence ID" value="TIC59858.1"/>
    <property type="molecule type" value="Genomic_DNA"/>
</dbReference>
<dbReference type="GO" id="GO:0140359">
    <property type="term" value="F:ABC-type transporter activity"/>
    <property type="evidence" value="ECO:0007669"/>
    <property type="project" value="InterPro"/>
</dbReference>
<dbReference type="InterPro" id="IPR003593">
    <property type="entry name" value="AAA+_ATPase"/>
</dbReference>